<comment type="caution">
    <text evidence="1">The sequence shown here is derived from an EMBL/GenBank/DDBJ whole genome shotgun (WGS) entry which is preliminary data.</text>
</comment>
<sequence length="176" mass="18934">MGVTLARMVAKGASYPLSLESCDLGRPLADHIDALVAISGANYGLCMWLMAGISQFPSCGQEGFAPGHCGRQKASYGACMDDMADPCEVEEYSGVLQRVNARDEKEASFVASLWSNADEVIGRNNMVWGRRTSLVPGSDLTHAYEGYRHSETKDETAAAQLSLVRDHTLSGGRASR</sequence>
<dbReference type="GO" id="GO:0016042">
    <property type="term" value="P:lipid catabolic process"/>
    <property type="evidence" value="ECO:0007669"/>
    <property type="project" value="InterPro"/>
</dbReference>
<dbReference type="PANTHER" id="PTHR32015:SF9">
    <property type="entry name" value="LIPASE RELATED-RELATED"/>
    <property type="match status" value="1"/>
</dbReference>
<accession>A0AAV5UDW5</accession>
<dbReference type="AlphaFoldDB" id="A0AAV5UDW5"/>
<dbReference type="Pfam" id="PF01674">
    <property type="entry name" value="Lipase_2"/>
    <property type="match status" value="1"/>
</dbReference>
<proteinExistence type="predicted"/>
<dbReference type="PANTHER" id="PTHR32015">
    <property type="entry name" value="FASTING INDUCED LIPASE"/>
    <property type="match status" value="1"/>
</dbReference>
<feature type="non-terminal residue" evidence="1">
    <location>
        <position position="176"/>
    </location>
</feature>
<reference evidence="1" key="1">
    <citation type="submission" date="2023-10" db="EMBL/GenBank/DDBJ databases">
        <title>Genome assembly of Pristionchus species.</title>
        <authorList>
            <person name="Yoshida K."/>
            <person name="Sommer R.J."/>
        </authorList>
    </citation>
    <scope>NUCLEOTIDE SEQUENCE</scope>
    <source>
        <strain evidence="1">RS0144</strain>
    </source>
</reference>
<organism evidence="1 2">
    <name type="scientific">Pristionchus entomophagus</name>
    <dbReference type="NCBI Taxonomy" id="358040"/>
    <lineage>
        <taxon>Eukaryota</taxon>
        <taxon>Metazoa</taxon>
        <taxon>Ecdysozoa</taxon>
        <taxon>Nematoda</taxon>
        <taxon>Chromadorea</taxon>
        <taxon>Rhabditida</taxon>
        <taxon>Rhabditina</taxon>
        <taxon>Diplogasteromorpha</taxon>
        <taxon>Diplogasteroidea</taxon>
        <taxon>Neodiplogasteridae</taxon>
        <taxon>Pristionchus</taxon>
    </lineage>
</organism>
<dbReference type="Proteomes" id="UP001432027">
    <property type="component" value="Unassembled WGS sequence"/>
</dbReference>
<evidence type="ECO:0000313" key="1">
    <source>
        <dbReference type="EMBL" id="GMT04194.1"/>
    </source>
</evidence>
<dbReference type="GO" id="GO:0016298">
    <property type="term" value="F:lipase activity"/>
    <property type="evidence" value="ECO:0007669"/>
    <property type="project" value="TreeGrafter"/>
</dbReference>
<name>A0AAV5UDW5_9BILA</name>
<evidence type="ECO:0000313" key="2">
    <source>
        <dbReference type="Proteomes" id="UP001432027"/>
    </source>
</evidence>
<protein>
    <submittedName>
        <fullName evidence="1">Uncharacterized protein</fullName>
    </submittedName>
</protein>
<dbReference type="InterPro" id="IPR029058">
    <property type="entry name" value="AB_hydrolase_fold"/>
</dbReference>
<dbReference type="Gene3D" id="3.40.50.1820">
    <property type="entry name" value="alpha/beta hydrolase"/>
    <property type="match status" value="1"/>
</dbReference>
<dbReference type="EMBL" id="BTSX01000006">
    <property type="protein sequence ID" value="GMT04194.1"/>
    <property type="molecule type" value="Genomic_DNA"/>
</dbReference>
<dbReference type="InterPro" id="IPR002918">
    <property type="entry name" value="Lipase_EstA/Esterase_EstB"/>
</dbReference>
<gene>
    <name evidence="1" type="ORF">PENTCL1PPCAC_26368</name>
</gene>
<keyword evidence="2" id="KW-1185">Reference proteome</keyword>